<accession>A0ABS2FZY0</accession>
<protein>
    <submittedName>
        <fullName evidence="1">Uncharacterized protein</fullName>
    </submittedName>
</protein>
<comment type="caution">
    <text evidence="1">The sequence shown here is derived from an EMBL/GenBank/DDBJ whole genome shotgun (WGS) entry which is preliminary data.</text>
</comment>
<evidence type="ECO:0000313" key="1">
    <source>
        <dbReference type="EMBL" id="MBM6874709.1"/>
    </source>
</evidence>
<name>A0ABS2FZY0_FUSMR</name>
<reference evidence="1 2" key="1">
    <citation type="journal article" date="2021" name="Sci. Rep.">
        <title>The distribution of antibiotic resistance genes in chicken gut microbiota commensals.</title>
        <authorList>
            <person name="Juricova H."/>
            <person name="Matiasovicova J."/>
            <person name="Kubasova T."/>
            <person name="Cejkova D."/>
            <person name="Rychlik I."/>
        </authorList>
    </citation>
    <scope>NUCLEOTIDE SEQUENCE [LARGE SCALE GENOMIC DNA]</scope>
    <source>
        <strain evidence="1 2">An425</strain>
    </source>
</reference>
<proteinExistence type="predicted"/>
<dbReference type="Proteomes" id="UP000728968">
    <property type="component" value="Unassembled WGS sequence"/>
</dbReference>
<keyword evidence="2" id="KW-1185">Reference proteome</keyword>
<dbReference type="RefSeq" id="WP_204715828.1">
    <property type="nucleotide sequence ID" value="NZ_JACJLT010000018.1"/>
</dbReference>
<sequence length="86" mass="9948">MVYNYIIKTPLNKKINGLMQVIKDVSITPGEALKLYLRHHEKLRGETIIKKRDSASWQIIELTDLKKEVEAKVKVKGKRGAYKINI</sequence>
<gene>
    <name evidence="1" type="ORF">H6A04_03415</name>
</gene>
<dbReference type="EMBL" id="JACJLT010000018">
    <property type="protein sequence ID" value="MBM6874709.1"/>
    <property type="molecule type" value="Genomic_DNA"/>
</dbReference>
<organism evidence="1 2">
    <name type="scientific">Fusobacterium mortiferum</name>
    <dbReference type="NCBI Taxonomy" id="850"/>
    <lineage>
        <taxon>Bacteria</taxon>
        <taxon>Fusobacteriati</taxon>
        <taxon>Fusobacteriota</taxon>
        <taxon>Fusobacteriia</taxon>
        <taxon>Fusobacteriales</taxon>
        <taxon>Fusobacteriaceae</taxon>
        <taxon>Fusobacterium</taxon>
    </lineage>
</organism>
<evidence type="ECO:0000313" key="2">
    <source>
        <dbReference type="Proteomes" id="UP000728968"/>
    </source>
</evidence>